<keyword evidence="2" id="KW-1185">Reference proteome</keyword>
<gene>
    <name evidence="1" type="ORF">POM88_047789</name>
</gene>
<reference evidence="1" key="1">
    <citation type="submission" date="2023-02" db="EMBL/GenBank/DDBJ databases">
        <title>Genome of toxic invasive species Heracleum sosnowskyi carries increased number of genes despite the absence of recent whole-genome duplications.</title>
        <authorList>
            <person name="Schelkunov M."/>
            <person name="Shtratnikova V."/>
            <person name="Makarenko M."/>
            <person name="Klepikova A."/>
            <person name="Omelchenko D."/>
            <person name="Novikova G."/>
            <person name="Obukhova E."/>
            <person name="Bogdanov V."/>
            <person name="Penin A."/>
            <person name="Logacheva M."/>
        </authorList>
    </citation>
    <scope>NUCLEOTIDE SEQUENCE</scope>
    <source>
        <strain evidence="1">Hsosn_3</strain>
        <tissue evidence="1">Leaf</tissue>
    </source>
</reference>
<reference evidence="1" key="2">
    <citation type="submission" date="2023-05" db="EMBL/GenBank/DDBJ databases">
        <authorList>
            <person name="Schelkunov M.I."/>
        </authorList>
    </citation>
    <scope>NUCLEOTIDE SEQUENCE</scope>
    <source>
        <strain evidence="1">Hsosn_3</strain>
        <tissue evidence="1">Leaf</tissue>
    </source>
</reference>
<protein>
    <submittedName>
        <fullName evidence="1">Uncharacterized protein</fullName>
    </submittedName>
</protein>
<evidence type="ECO:0000313" key="1">
    <source>
        <dbReference type="EMBL" id="KAK1354533.1"/>
    </source>
</evidence>
<accession>A0AAD8GU43</accession>
<proteinExistence type="predicted"/>
<dbReference type="AlphaFoldDB" id="A0AAD8GU43"/>
<dbReference type="Proteomes" id="UP001237642">
    <property type="component" value="Unassembled WGS sequence"/>
</dbReference>
<name>A0AAD8GU43_9APIA</name>
<organism evidence="1 2">
    <name type="scientific">Heracleum sosnowskyi</name>
    <dbReference type="NCBI Taxonomy" id="360622"/>
    <lineage>
        <taxon>Eukaryota</taxon>
        <taxon>Viridiplantae</taxon>
        <taxon>Streptophyta</taxon>
        <taxon>Embryophyta</taxon>
        <taxon>Tracheophyta</taxon>
        <taxon>Spermatophyta</taxon>
        <taxon>Magnoliopsida</taxon>
        <taxon>eudicotyledons</taxon>
        <taxon>Gunneridae</taxon>
        <taxon>Pentapetalae</taxon>
        <taxon>asterids</taxon>
        <taxon>campanulids</taxon>
        <taxon>Apiales</taxon>
        <taxon>Apiaceae</taxon>
        <taxon>Apioideae</taxon>
        <taxon>apioid superclade</taxon>
        <taxon>Tordylieae</taxon>
        <taxon>Tordyliinae</taxon>
        <taxon>Heracleum</taxon>
    </lineage>
</organism>
<comment type="caution">
    <text evidence="1">The sequence shown here is derived from an EMBL/GenBank/DDBJ whole genome shotgun (WGS) entry which is preliminary data.</text>
</comment>
<evidence type="ECO:0000313" key="2">
    <source>
        <dbReference type="Proteomes" id="UP001237642"/>
    </source>
</evidence>
<dbReference type="EMBL" id="JAUIZM010000011">
    <property type="protein sequence ID" value="KAK1354533.1"/>
    <property type="molecule type" value="Genomic_DNA"/>
</dbReference>
<sequence length="108" mass="11759">MCLTVVTEKEVKEKEASRGVNGSGVSVSISIVAPVNAPSTISSTTTMDKGNLAAVNENIQGKEVHWRLTSDIMQPAGTSILYKAEIEICEIRGRYDDVSFCQAIRNLW</sequence>